<dbReference type="AlphaFoldDB" id="Q6BQJ2"/>
<keyword evidence="2" id="KW-1185">Reference proteome</keyword>
<dbReference type="HOGENOM" id="CLU_3032299_0_0_1"/>
<dbReference type="RefSeq" id="XP_459528.2">
    <property type="nucleotide sequence ID" value="XM_459528.1"/>
</dbReference>
<name>Q6BQJ2_DEBHA</name>
<evidence type="ECO:0000313" key="1">
    <source>
        <dbReference type="EMBL" id="CAG87755.2"/>
    </source>
</evidence>
<dbReference type="EMBL" id="CR382137">
    <property type="protein sequence ID" value="CAG87755.2"/>
    <property type="molecule type" value="Genomic_DNA"/>
</dbReference>
<dbReference type="Proteomes" id="UP000000599">
    <property type="component" value="Chromosome E"/>
</dbReference>
<dbReference type="GeneID" id="2901948"/>
<dbReference type="VEuPathDB" id="FungiDB:DEHA2E04796g"/>
<sequence length="55" mass="6316">MPPHCLRRIRPSDHILSNELQGSRSCHNFSGNNVEEYSLVCKKTKIRSNSIVHII</sequence>
<gene>
    <name evidence="1" type="ordered locus">DEHA2E04796g</name>
</gene>
<dbReference type="InParanoid" id="Q6BQJ2"/>
<accession>Q6BQJ2</accession>
<organism evidence="1 2">
    <name type="scientific">Debaryomyces hansenii (strain ATCC 36239 / CBS 767 / BCRC 21394 / JCM 1990 / NBRC 0083 / IGC 2968)</name>
    <name type="common">Yeast</name>
    <name type="synonym">Torulaspora hansenii</name>
    <dbReference type="NCBI Taxonomy" id="284592"/>
    <lineage>
        <taxon>Eukaryota</taxon>
        <taxon>Fungi</taxon>
        <taxon>Dikarya</taxon>
        <taxon>Ascomycota</taxon>
        <taxon>Saccharomycotina</taxon>
        <taxon>Pichiomycetes</taxon>
        <taxon>Debaryomycetaceae</taxon>
        <taxon>Debaryomyces</taxon>
    </lineage>
</organism>
<dbReference type="KEGG" id="dha:DEHA2E04796g"/>
<protein>
    <submittedName>
        <fullName evidence="1">DEHA2E04796p</fullName>
    </submittedName>
</protein>
<reference evidence="1 2" key="1">
    <citation type="journal article" date="2004" name="Nature">
        <title>Genome evolution in yeasts.</title>
        <authorList>
            <consortium name="Genolevures"/>
            <person name="Dujon B."/>
            <person name="Sherman D."/>
            <person name="Fischer G."/>
            <person name="Durrens P."/>
            <person name="Casaregola S."/>
            <person name="Lafontaine I."/>
            <person name="de Montigny J."/>
            <person name="Marck C."/>
            <person name="Neuveglise C."/>
            <person name="Talla E."/>
            <person name="Goffard N."/>
            <person name="Frangeul L."/>
            <person name="Aigle M."/>
            <person name="Anthouard V."/>
            <person name="Babour A."/>
            <person name="Barbe V."/>
            <person name="Barnay S."/>
            <person name="Blanchin S."/>
            <person name="Beckerich J.M."/>
            <person name="Beyne E."/>
            <person name="Bleykasten C."/>
            <person name="Boisrame A."/>
            <person name="Boyer J."/>
            <person name="Cattolico L."/>
            <person name="Confanioleri F."/>
            <person name="de Daruvar A."/>
            <person name="Despons L."/>
            <person name="Fabre E."/>
            <person name="Fairhead C."/>
            <person name="Ferry-Dumazet H."/>
            <person name="Groppi A."/>
            <person name="Hantraye F."/>
            <person name="Hennequin C."/>
            <person name="Jauniaux N."/>
            <person name="Joyet P."/>
            <person name="Kachouri R."/>
            <person name="Kerrest A."/>
            <person name="Koszul R."/>
            <person name="Lemaire M."/>
            <person name="Lesur I."/>
            <person name="Ma L."/>
            <person name="Muller H."/>
            <person name="Nicaud J.M."/>
            <person name="Nikolski M."/>
            <person name="Oztas S."/>
            <person name="Ozier-Kalogeropoulos O."/>
            <person name="Pellenz S."/>
            <person name="Potier S."/>
            <person name="Richard G.F."/>
            <person name="Straub M.L."/>
            <person name="Suleau A."/>
            <person name="Swennene D."/>
            <person name="Tekaia F."/>
            <person name="Wesolowski-Louvel M."/>
            <person name="Westhof E."/>
            <person name="Wirth B."/>
            <person name="Zeniou-Meyer M."/>
            <person name="Zivanovic I."/>
            <person name="Bolotin-Fukuhara M."/>
            <person name="Thierry A."/>
            <person name="Bouchier C."/>
            <person name="Caudron B."/>
            <person name="Scarpelli C."/>
            <person name="Gaillardin C."/>
            <person name="Weissenbach J."/>
            <person name="Wincker P."/>
            <person name="Souciet J.L."/>
        </authorList>
    </citation>
    <scope>NUCLEOTIDE SEQUENCE [LARGE SCALE GENOMIC DNA]</scope>
    <source>
        <strain evidence="2">ATCC 36239 / CBS 767 / BCRC 21394 / JCM 1990 / NBRC 0083 / IGC 2968</strain>
    </source>
</reference>
<proteinExistence type="predicted"/>
<evidence type="ECO:0000313" key="2">
    <source>
        <dbReference type="Proteomes" id="UP000000599"/>
    </source>
</evidence>